<keyword evidence="2" id="KW-1185">Reference proteome</keyword>
<reference evidence="1" key="1">
    <citation type="submission" date="2022-07" db="EMBL/GenBank/DDBJ databases">
        <title>Genome Sequence of Phlebia brevispora.</title>
        <authorList>
            <person name="Buettner E."/>
        </authorList>
    </citation>
    <scope>NUCLEOTIDE SEQUENCE</scope>
    <source>
        <strain evidence="1">MPL23</strain>
    </source>
</reference>
<sequence>MEAFIARYFVPGFRALEAQILFRDSSALLNYIAPVSPSFKTVVQAHLIFLYAASNVSVLFHPRVVVWIGAVVKKWGAPVGTRHSVESHPVTECLQMKLQDAYMLDLVDVFCTVINPFRKRTPQVLDLLHLLSLSPVVPQSRKYLEKPPPASVMEKSEAIGFPDEEVIFAFLFLAIFMEFWRYLVSGSGLESLTRTLRTLAVSELPAGAQRESIHTSSKTSTPSSQTYRLITTAPSAERNARTAAGDAATVMPTSSGVLRDRTNVPVSRKALGKNRGPDKGDRRTTH</sequence>
<organism evidence="1 2">
    <name type="scientific">Phlebia brevispora</name>
    <dbReference type="NCBI Taxonomy" id="194682"/>
    <lineage>
        <taxon>Eukaryota</taxon>
        <taxon>Fungi</taxon>
        <taxon>Dikarya</taxon>
        <taxon>Basidiomycota</taxon>
        <taxon>Agaricomycotina</taxon>
        <taxon>Agaricomycetes</taxon>
        <taxon>Polyporales</taxon>
        <taxon>Meruliaceae</taxon>
        <taxon>Phlebia</taxon>
    </lineage>
</organism>
<evidence type="ECO:0000313" key="2">
    <source>
        <dbReference type="Proteomes" id="UP001148662"/>
    </source>
</evidence>
<gene>
    <name evidence="1" type="ORF">NM688_g6229</name>
</gene>
<accession>A0ACC1SI92</accession>
<dbReference type="EMBL" id="JANHOG010001253">
    <property type="protein sequence ID" value="KAJ3540389.1"/>
    <property type="molecule type" value="Genomic_DNA"/>
</dbReference>
<comment type="caution">
    <text evidence="1">The sequence shown here is derived from an EMBL/GenBank/DDBJ whole genome shotgun (WGS) entry which is preliminary data.</text>
</comment>
<name>A0ACC1SI92_9APHY</name>
<evidence type="ECO:0000313" key="1">
    <source>
        <dbReference type="EMBL" id="KAJ3540389.1"/>
    </source>
</evidence>
<protein>
    <submittedName>
        <fullName evidence="1">Uncharacterized protein</fullName>
    </submittedName>
</protein>
<proteinExistence type="predicted"/>
<dbReference type="Proteomes" id="UP001148662">
    <property type="component" value="Unassembled WGS sequence"/>
</dbReference>